<proteinExistence type="predicted"/>
<organism evidence="1 2">
    <name type="scientific">Quillaja saponaria</name>
    <name type="common">Soap bark tree</name>
    <dbReference type="NCBI Taxonomy" id="32244"/>
    <lineage>
        <taxon>Eukaryota</taxon>
        <taxon>Viridiplantae</taxon>
        <taxon>Streptophyta</taxon>
        <taxon>Embryophyta</taxon>
        <taxon>Tracheophyta</taxon>
        <taxon>Spermatophyta</taxon>
        <taxon>Magnoliopsida</taxon>
        <taxon>eudicotyledons</taxon>
        <taxon>Gunneridae</taxon>
        <taxon>Pentapetalae</taxon>
        <taxon>rosids</taxon>
        <taxon>fabids</taxon>
        <taxon>Fabales</taxon>
        <taxon>Quillajaceae</taxon>
        <taxon>Quillaja</taxon>
    </lineage>
</organism>
<accession>A0AAD7P821</accession>
<gene>
    <name evidence="1" type="ORF">O6P43_030368</name>
</gene>
<reference evidence="1" key="1">
    <citation type="journal article" date="2023" name="Science">
        <title>Elucidation of the pathway for biosynthesis of saponin adjuvants from the soapbark tree.</title>
        <authorList>
            <person name="Reed J."/>
            <person name="Orme A."/>
            <person name="El-Demerdash A."/>
            <person name="Owen C."/>
            <person name="Martin L.B.B."/>
            <person name="Misra R.C."/>
            <person name="Kikuchi S."/>
            <person name="Rejzek M."/>
            <person name="Martin A.C."/>
            <person name="Harkess A."/>
            <person name="Leebens-Mack J."/>
            <person name="Louveau T."/>
            <person name="Stephenson M.J."/>
            <person name="Osbourn A."/>
        </authorList>
    </citation>
    <scope>NUCLEOTIDE SEQUENCE</scope>
    <source>
        <strain evidence="1">S10</strain>
    </source>
</reference>
<dbReference type="KEGG" id="qsa:O6P43_030368"/>
<comment type="caution">
    <text evidence="1">The sequence shown here is derived from an EMBL/GenBank/DDBJ whole genome shotgun (WGS) entry which is preliminary data.</text>
</comment>
<sequence>MINTSRFGECPSGFRPIYKAKVAEQASGLVGDGTLAQKKTQLYQAFEAKKFEIEDLVKLLEYQNPTPDPTLNLDI</sequence>
<keyword evidence="2" id="KW-1185">Reference proteome</keyword>
<name>A0AAD7P821_QUISA</name>
<dbReference type="EMBL" id="JARAOO010000013">
    <property type="protein sequence ID" value="KAJ7945284.1"/>
    <property type="molecule type" value="Genomic_DNA"/>
</dbReference>
<evidence type="ECO:0000313" key="1">
    <source>
        <dbReference type="EMBL" id="KAJ7945284.1"/>
    </source>
</evidence>
<dbReference type="Proteomes" id="UP001163823">
    <property type="component" value="Chromosome 13"/>
</dbReference>
<evidence type="ECO:0000313" key="2">
    <source>
        <dbReference type="Proteomes" id="UP001163823"/>
    </source>
</evidence>
<dbReference type="AlphaFoldDB" id="A0AAD7P821"/>
<protein>
    <submittedName>
        <fullName evidence="1">Plastid lipid-associated protein</fullName>
    </submittedName>
</protein>